<evidence type="ECO:0000313" key="3">
    <source>
        <dbReference type="EnsemblPlants" id="TraesCS7A02G161800.1"/>
    </source>
</evidence>
<dbReference type="OrthoDB" id="691517at2759"/>
<reference evidence="3" key="2">
    <citation type="submission" date="2018-10" db="UniProtKB">
        <authorList>
            <consortium name="EnsemblPlants"/>
        </authorList>
    </citation>
    <scope>IDENTIFICATION</scope>
</reference>
<feature type="domain" description="F-box" evidence="2">
    <location>
        <begin position="76"/>
        <end position="116"/>
    </location>
</feature>
<dbReference type="InterPro" id="IPR055290">
    <property type="entry name" value="At3g26010-like"/>
</dbReference>
<dbReference type="SUPFAM" id="SSF81383">
    <property type="entry name" value="F-box domain"/>
    <property type="match status" value="1"/>
</dbReference>
<organism evidence="3">
    <name type="scientific">Triticum aestivum</name>
    <name type="common">Wheat</name>
    <dbReference type="NCBI Taxonomy" id="4565"/>
    <lineage>
        <taxon>Eukaryota</taxon>
        <taxon>Viridiplantae</taxon>
        <taxon>Streptophyta</taxon>
        <taxon>Embryophyta</taxon>
        <taxon>Tracheophyta</taxon>
        <taxon>Spermatophyta</taxon>
        <taxon>Magnoliopsida</taxon>
        <taxon>Liliopsida</taxon>
        <taxon>Poales</taxon>
        <taxon>Poaceae</taxon>
        <taxon>BOP clade</taxon>
        <taxon>Pooideae</taxon>
        <taxon>Triticodae</taxon>
        <taxon>Triticeae</taxon>
        <taxon>Triticinae</taxon>
        <taxon>Triticum</taxon>
    </lineage>
</organism>
<dbReference type="Gramene" id="TraesMAC7A03G03858930.1">
    <property type="protein sequence ID" value="TraesMAC7A03G03858930.1"/>
    <property type="gene ID" value="TraesMAC7A03G03858930"/>
</dbReference>
<dbReference type="InterPro" id="IPR056594">
    <property type="entry name" value="AT5G49610-like_b-prop"/>
</dbReference>
<dbReference type="RefSeq" id="XP_044426111.1">
    <property type="nucleotide sequence ID" value="XM_044570176.1"/>
</dbReference>
<dbReference type="Gramene" id="TraesLAC7A03G03810490.1">
    <property type="protein sequence ID" value="TraesLAC7A03G03810490.1"/>
    <property type="gene ID" value="TraesLAC7A03G03810490"/>
</dbReference>
<protein>
    <recommendedName>
        <fullName evidence="2">F-box domain-containing protein</fullName>
    </recommendedName>
</protein>
<dbReference type="InterPro" id="IPR001810">
    <property type="entry name" value="F-box_dom"/>
</dbReference>
<evidence type="ECO:0000313" key="4">
    <source>
        <dbReference type="Proteomes" id="UP000019116"/>
    </source>
</evidence>
<dbReference type="PANTHER" id="PTHR35546">
    <property type="entry name" value="F-BOX PROTEIN INTERACTION DOMAIN PROTEIN-RELATED"/>
    <property type="match status" value="1"/>
</dbReference>
<dbReference type="KEGG" id="taes:123150319"/>
<dbReference type="SMART" id="SM00256">
    <property type="entry name" value="FBOX"/>
    <property type="match status" value="1"/>
</dbReference>
<dbReference type="Gramene" id="TraesCLE_scaffold_157133_01G000100.1">
    <property type="protein sequence ID" value="TraesCLE_scaffold_157133_01G000100.1"/>
    <property type="gene ID" value="TraesCLE_scaffold_157133_01G000100"/>
</dbReference>
<dbReference type="OMA" id="CCKNVEY"/>
<dbReference type="AlphaFoldDB" id="A0A3B6RAX1"/>
<dbReference type="Gramene" id="TraesJUL7A03G03892930.1">
    <property type="protein sequence ID" value="TraesJUL7A03G03892930.1"/>
    <property type="gene ID" value="TraesJUL7A03G03892930"/>
</dbReference>
<keyword evidence="4" id="KW-1185">Reference proteome</keyword>
<name>A0A3B6RAX1_WHEAT</name>
<dbReference type="STRING" id="4565.A0A3B6RAX1"/>
<dbReference type="InterPro" id="IPR036047">
    <property type="entry name" value="F-box-like_dom_sf"/>
</dbReference>
<gene>
    <name evidence="3" type="primary">LOC123150319</name>
</gene>
<dbReference type="Gramene" id="TraesNOR7A03G03900670.1">
    <property type="protein sequence ID" value="TraesNOR7A03G03900670.1"/>
    <property type="gene ID" value="TraesNOR7A03G03900670"/>
</dbReference>
<dbReference type="PANTHER" id="PTHR35546:SF31">
    <property type="entry name" value="F-BOX DOMAIN-CONTAINING PROTEIN"/>
    <property type="match status" value="1"/>
</dbReference>
<feature type="compositionally biased region" description="Basic and acidic residues" evidence="1">
    <location>
        <begin position="15"/>
        <end position="34"/>
    </location>
</feature>
<dbReference type="SMR" id="A0A3B6RAX1"/>
<evidence type="ECO:0000256" key="1">
    <source>
        <dbReference type="SAM" id="MobiDB-lite"/>
    </source>
</evidence>
<dbReference type="Pfam" id="PF00646">
    <property type="entry name" value="F-box"/>
    <property type="match status" value="1"/>
</dbReference>
<dbReference type="Gramene" id="TraesARI7A03G03828880.1">
    <property type="protein sequence ID" value="TraesARI7A03G03828880.1"/>
    <property type="gene ID" value="TraesARI7A03G03828880"/>
</dbReference>
<dbReference type="InterPro" id="IPR015915">
    <property type="entry name" value="Kelch-typ_b-propeller"/>
</dbReference>
<proteinExistence type="predicted"/>
<dbReference type="NCBIfam" id="TIGR01640">
    <property type="entry name" value="F_box_assoc_1"/>
    <property type="match status" value="1"/>
</dbReference>
<dbReference type="Gramene" id="TraesCS7A03G0383200.1">
    <property type="protein sequence ID" value="TraesCS7A03G0383200.1.CDS"/>
    <property type="gene ID" value="TraesCS7A03G0383200"/>
</dbReference>
<dbReference type="EnsemblPlants" id="TraesCS7A02G161800.1">
    <property type="protein sequence ID" value="TraesCS7A02G161800.1"/>
    <property type="gene ID" value="TraesCS7A02G161800"/>
</dbReference>
<dbReference type="Gene3D" id="1.20.1280.50">
    <property type="match status" value="1"/>
</dbReference>
<dbReference type="Pfam" id="PF23635">
    <property type="entry name" value="Beta-prop_AT5G49610-like"/>
    <property type="match status" value="1"/>
</dbReference>
<dbReference type="Gramene" id="TraesCAD_scaffold_144277_01G000200.1">
    <property type="protein sequence ID" value="TraesCAD_scaffold_144277_01G000200.1"/>
    <property type="gene ID" value="TraesCAD_scaffold_144277_01G000200"/>
</dbReference>
<dbReference type="Gramene" id="TraesROB_scaffold_150759_01G000100.1">
    <property type="protein sequence ID" value="TraesROB_scaffold_150759_01G000100.1"/>
    <property type="gene ID" value="TraesROB_scaffold_150759_01G000100"/>
</dbReference>
<dbReference type="Gramene" id="TraesWEE_scaffold_153640_01G000200.1">
    <property type="protein sequence ID" value="TraesWEE_scaffold_153640_01G000200.1"/>
    <property type="gene ID" value="TraesWEE_scaffold_153640_01G000200"/>
</dbReference>
<dbReference type="SUPFAM" id="SSF117281">
    <property type="entry name" value="Kelch motif"/>
    <property type="match status" value="1"/>
</dbReference>
<feature type="region of interest" description="Disordered" evidence="1">
    <location>
        <begin position="1"/>
        <end position="72"/>
    </location>
</feature>
<reference evidence="3" key="1">
    <citation type="submission" date="2018-08" db="EMBL/GenBank/DDBJ databases">
        <authorList>
            <person name="Rossello M."/>
        </authorList>
    </citation>
    <scope>NUCLEOTIDE SEQUENCE [LARGE SCALE GENOMIC DNA]</scope>
    <source>
        <strain evidence="3">cv. Chinese Spring</strain>
    </source>
</reference>
<dbReference type="Gramene" id="TraesSTA7A03G03852770.1">
    <property type="protein sequence ID" value="TraesSTA7A03G03852770.1"/>
    <property type="gene ID" value="TraesSTA7A03G03852770"/>
</dbReference>
<feature type="compositionally biased region" description="Gly residues" evidence="1">
    <location>
        <begin position="1"/>
        <end position="12"/>
    </location>
</feature>
<dbReference type="GeneID" id="123150319"/>
<dbReference type="InterPro" id="IPR017451">
    <property type="entry name" value="F-box-assoc_interact_dom"/>
</dbReference>
<dbReference type="Gramene" id="TraesSYM7A03G03808940.1">
    <property type="protein sequence ID" value="TraesSYM7A03G03808940.1"/>
    <property type="gene ID" value="TraesSYM7A03G03808940"/>
</dbReference>
<evidence type="ECO:0000259" key="2">
    <source>
        <dbReference type="SMART" id="SM00256"/>
    </source>
</evidence>
<sequence>MPPGGGGGGGTGEQRFGKDHPPATGHECRDEEAPSRSPPTPLLPYLAVTPVASQNKKMRREDEQQGEEEETPASFFPEDVLVEILSRVPYVSLFHFKCVSKQWLALCSAPDVRKRSPQTLSGFFYFNFGWRFHNLSGKSPPIVNPNLRFLRGSYKFFSIQQCSTSLLLCKCWRSRRPRQYSWNSVPNPGPGQCFKWPEAKEFDYVVCNPATHEWTVLPPIELPDDLSCFSLGKYFLSFDPATPSRFVVFVPLDTYYEYGLSVAMIYSSETGGWTSMQSQHNDSSAYWVSDSESTFLNGIMYFPTRSSSIVTVDMKRNAWGEIEMPPGMPNSYGCASIGQSQGRLHVWQEDQDGCQLSIWVLENYDSGQWTLKCTINCFELFGRDYCKNVEYYSMFAIHAECDLIFLTDGNAKILSYNMDNQKVYVICASEDFFKGLPRRLLPYVPCFAEWTSNGQ</sequence>
<dbReference type="Gramene" id="TraesCS7A02G161800.1">
    <property type="protein sequence ID" value="TraesCS7A02G161800.1"/>
    <property type="gene ID" value="TraesCS7A02G161800"/>
</dbReference>
<dbReference type="Proteomes" id="UP000019116">
    <property type="component" value="Chromosome 7A"/>
</dbReference>
<accession>A0A3B6RAX1</accession>